<dbReference type="RefSeq" id="WP_060935538.1">
    <property type="nucleotide sequence ID" value="NZ_KQ960447.1"/>
</dbReference>
<gene>
    <name evidence="1" type="ORF">HMPREF3185_01272</name>
</gene>
<keyword evidence="2" id="KW-1185">Reference proteome</keyword>
<proteinExistence type="predicted"/>
<dbReference type="EMBL" id="LSDK01000084">
    <property type="protein sequence ID" value="KXB75832.1"/>
    <property type="molecule type" value="Genomic_DNA"/>
</dbReference>
<dbReference type="PATRIC" id="fig|322095.3.peg.1257"/>
<dbReference type="Pfam" id="PF05069">
    <property type="entry name" value="Phage_tail_S"/>
    <property type="match status" value="1"/>
</dbReference>
<name>A0A134B7B7_9PORP</name>
<evidence type="ECO:0000313" key="1">
    <source>
        <dbReference type="EMBL" id="KXB75832.1"/>
    </source>
</evidence>
<dbReference type="AlphaFoldDB" id="A0A134B7B7"/>
<reference evidence="2" key="1">
    <citation type="submission" date="2016-01" db="EMBL/GenBank/DDBJ databases">
        <authorList>
            <person name="Mitreva M."/>
            <person name="Pepin K.H."/>
            <person name="Mihindukulasuriya K.A."/>
            <person name="Fulton R."/>
            <person name="Fronick C."/>
            <person name="O'Laughlin M."/>
            <person name="Miner T."/>
            <person name="Herter B."/>
            <person name="Rosa B.A."/>
            <person name="Cordes M."/>
            <person name="Tomlinson C."/>
            <person name="Wollam A."/>
            <person name="Palsikar V.B."/>
            <person name="Mardis E.R."/>
            <person name="Wilson R.K."/>
        </authorList>
    </citation>
    <scope>NUCLEOTIDE SEQUENCE [LARGE SCALE GENOMIC DNA]</scope>
    <source>
        <strain evidence="2">KA00683</strain>
    </source>
</reference>
<sequence length="194" mass="22047">MQSAKLVKVIARLTAEYEKEINVVLPRKVAVMAKQHFRNNFRQSGFVDGGLRPWQRAQREGGSSTSAQYRTLTSARNHLMSSIEAVPSRASVLVYNPVAYARIHNEGGMLISNPTVTPKMRKYFWAQYYHAGGDKGGEAAEKWKRIALGARDKLMIKVRMPKRQFIGESKELRERINEEIIKSINKVSDNALKE</sequence>
<evidence type="ECO:0008006" key="3">
    <source>
        <dbReference type="Google" id="ProtNLM"/>
    </source>
</evidence>
<comment type="caution">
    <text evidence="1">The sequence shown here is derived from an EMBL/GenBank/DDBJ whole genome shotgun (WGS) entry which is preliminary data.</text>
</comment>
<protein>
    <recommendedName>
        <fullName evidence="3">Phage virion morphogeneis protein</fullName>
    </recommendedName>
</protein>
<organism evidence="1 2">
    <name type="scientific">Porphyromonas somerae</name>
    <dbReference type="NCBI Taxonomy" id="322095"/>
    <lineage>
        <taxon>Bacteria</taxon>
        <taxon>Pseudomonadati</taxon>
        <taxon>Bacteroidota</taxon>
        <taxon>Bacteroidia</taxon>
        <taxon>Bacteroidales</taxon>
        <taxon>Porphyromonadaceae</taxon>
        <taxon>Porphyromonas</taxon>
    </lineage>
</organism>
<dbReference type="STRING" id="322095.HMPREF3185_01272"/>
<accession>A0A134B7B7</accession>
<dbReference type="InterPro" id="IPR006522">
    <property type="entry name" value="Phage_virion_morphogenesis"/>
</dbReference>
<dbReference type="OrthoDB" id="964176at2"/>
<dbReference type="Proteomes" id="UP000070224">
    <property type="component" value="Unassembled WGS sequence"/>
</dbReference>
<evidence type="ECO:0000313" key="2">
    <source>
        <dbReference type="Proteomes" id="UP000070224"/>
    </source>
</evidence>